<reference evidence="1 2" key="1">
    <citation type="submission" date="2023-07" db="EMBL/GenBank/DDBJ databases">
        <title>Sequencing the genomes of 1000 actinobacteria strains.</title>
        <authorList>
            <person name="Klenk H.-P."/>
        </authorList>
    </citation>
    <scope>NUCLEOTIDE SEQUENCE [LARGE SCALE GENOMIC DNA]</scope>
    <source>
        <strain evidence="1 2">DSM 20167</strain>
    </source>
</reference>
<comment type="caution">
    <text evidence="1">The sequence shown here is derived from an EMBL/GenBank/DDBJ whole genome shotgun (WGS) entry which is preliminary data.</text>
</comment>
<proteinExistence type="predicted"/>
<name>A0ABU2BCY8_9MICC</name>
<evidence type="ECO:0000313" key="2">
    <source>
        <dbReference type="Proteomes" id="UP001183817"/>
    </source>
</evidence>
<dbReference type="Proteomes" id="UP001183817">
    <property type="component" value="Unassembled WGS sequence"/>
</dbReference>
<sequence length="222" mass="25055">MSPYHQQENLTFMTAIAPDHVEHSLMERRYEEQIEPVNRLLDETRALRPATSVSYVDPMHNIEEARIISLYSNIGVAHESGFIDAGSQEAATRMLGMQWQLGLRPEYILPWNVHPWHTPGEANGKFTPPQITSGLKPLLRLLKVVPRASVLIAHGTEAHRLSEQLVKTQNPLLWRRGFKTYKVKSLDGRAFAGSPERQQAHLEEIYAAYADAMARTGLAPAK</sequence>
<evidence type="ECO:0008006" key="3">
    <source>
        <dbReference type="Google" id="ProtNLM"/>
    </source>
</evidence>
<organism evidence="1 2">
    <name type="scientific">Paeniglutamicibacter sulfureus</name>
    <dbReference type="NCBI Taxonomy" id="43666"/>
    <lineage>
        <taxon>Bacteria</taxon>
        <taxon>Bacillati</taxon>
        <taxon>Actinomycetota</taxon>
        <taxon>Actinomycetes</taxon>
        <taxon>Micrococcales</taxon>
        <taxon>Micrococcaceae</taxon>
        <taxon>Paeniglutamicibacter</taxon>
    </lineage>
</organism>
<keyword evidence="2" id="KW-1185">Reference proteome</keyword>
<gene>
    <name evidence="1" type="ORF">J2S64_000151</name>
</gene>
<dbReference type="EMBL" id="JAVDYI010000001">
    <property type="protein sequence ID" value="MDR7356460.1"/>
    <property type="molecule type" value="Genomic_DNA"/>
</dbReference>
<accession>A0ABU2BCY8</accession>
<evidence type="ECO:0000313" key="1">
    <source>
        <dbReference type="EMBL" id="MDR7356460.1"/>
    </source>
</evidence>
<protein>
    <recommendedName>
        <fullName evidence="3">Uracil-DNA glycosylase</fullName>
    </recommendedName>
</protein>